<evidence type="ECO:0000313" key="2">
    <source>
        <dbReference type="Proteomes" id="UP000016480"/>
    </source>
</evidence>
<dbReference type="EMBL" id="AHCD03000032">
    <property type="protein sequence ID" value="KAF7787230.1"/>
    <property type="molecule type" value="Genomic_DNA"/>
</dbReference>
<dbReference type="RefSeq" id="WP_155946328.1">
    <property type="nucleotide sequence ID" value="NZ_AHCD03000032.1"/>
</dbReference>
<dbReference type="Proteomes" id="UP000016480">
    <property type="component" value="Unassembled WGS sequence"/>
</dbReference>
<protein>
    <recommendedName>
        <fullName evidence="3">Class I lanthipeptide</fullName>
    </recommendedName>
</protein>
<organism evidence="1 2">
    <name type="scientific">Pseudoalteromonas rubra</name>
    <dbReference type="NCBI Taxonomy" id="43658"/>
    <lineage>
        <taxon>Bacteria</taxon>
        <taxon>Pseudomonadati</taxon>
        <taxon>Pseudomonadota</taxon>
        <taxon>Gammaproteobacteria</taxon>
        <taxon>Alteromonadales</taxon>
        <taxon>Pseudoalteromonadaceae</taxon>
        <taxon>Pseudoalteromonas</taxon>
    </lineage>
</organism>
<proteinExistence type="predicted"/>
<comment type="caution">
    <text evidence="1">The sequence shown here is derived from an EMBL/GenBank/DDBJ whole genome shotgun (WGS) entry which is preliminary data.</text>
</comment>
<name>A0A8T0C9E5_9GAMM</name>
<gene>
    <name evidence="1" type="ORF">PRUB_a4409</name>
</gene>
<accession>A0A8T0C9E5</accession>
<evidence type="ECO:0008006" key="3">
    <source>
        <dbReference type="Google" id="ProtNLM"/>
    </source>
</evidence>
<dbReference type="AlphaFoldDB" id="A0A8T0C9E5"/>
<reference evidence="1 2" key="1">
    <citation type="journal article" date="2012" name="J. Bacteriol.">
        <title>Genome sequence of the cycloprodigiosin-producing bacterial strain Pseudoalteromonas rubra ATCC 29570(T).</title>
        <authorList>
            <person name="Xie B.B."/>
            <person name="Shu Y.L."/>
            <person name="Qin Q.L."/>
            <person name="Rong J.C."/>
            <person name="Zhang X.Y."/>
            <person name="Chen X.L."/>
            <person name="Zhou B.C."/>
            <person name="Zhang Y.Z."/>
        </authorList>
    </citation>
    <scope>NUCLEOTIDE SEQUENCE [LARGE SCALE GENOMIC DNA]</scope>
    <source>
        <strain evidence="1 2">DSM 6842</strain>
    </source>
</reference>
<dbReference type="GeneID" id="61357320"/>
<sequence>MKSLKVKKTKLKTLVNQQKSLPNDATPQVGGGITPVTITITISIQYCTER</sequence>
<evidence type="ECO:0000313" key="1">
    <source>
        <dbReference type="EMBL" id="KAF7787230.1"/>
    </source>
</evidence>